<accession>A0A0A8Y2D4</accession>
<reference evidence="1" key="1">
    <citation type="submission" date="2014-09" db="EMBL/GenBank/DDBJ databases">
        <authorList>
            <person name="Magalhaes I.L.F."/>
            <person name="Oliveira U."/>
            <person name="Santos F.R."/>
            <person name="Vidigal T.H.D.A."/>
            <person name="Brescovit A.D."/>
            <person name="Santos A.J."/>
        </authorList>
    </citation>
    <scope>NUCLEOTIDE SEQUENCE</scope>
    <source>
        <tissue evidence="1">Shoot tissue taken approximately 20 cm above the soil surface</tissue>
    </source>
</reference>
<dbReference type="EMBL" id="GBRH01278547">
    <property type="protein sequence ID" value="JAD19348.1"/>
    <property type="molecule type" value="Transcribed_RNA"/>
</dbReference>
<organism evidence="1">
    <name type="scientific">Arundo donax</name>
    <name type="common">Giant reed</name>
    <name type="synonym">Donax arundinaceus</name>
    <dbReference type="NCBI Taxonomy" id="35708"/>
    <lineage>
        <taxon>Eukaryota</taxon>
        <taxon>Viridiplantae</taxon>
        <taxon>Streptophyta</taxon>
        <taxon>Embryophyta</taxon>
        <taxon>Tracheophyta</taxon>
        <taxon>Spermatophyta</taxon>
        <taxon>Magnoliopsida</taxon>
        <taxon>Liliopsida</taxon>
        <taxon>Poales</taxon>
        <taxon>Poaceae</taxon>
        <taxon>PACMAD clade</taxon>
        <taxon>Arundinoideae</taxon>
        <taxon>Arundineae</taxon>
        <taxon>Arundo</taxon>
    </lineage>
</organism>
<name>A0A0A8Y2D4_ARUDO</name>
<evidence type="ECO:0000313" key="1">
    <source>
        <dbReference type="EMBL" id="JAD19348.1"/>
    </source>
</evidence>
<protein>
    <submittedName>
        <fullName evidence="1">Uncharacterized protein</fullName>
    </submittedName>
</protein>
<sequence>MCFRERESGCYTQTDIRLFHWNAGPETL</sequence>
<dbReference type="AlphaFoldDB" id="A0A0A8Y2D4"/>
<reference evidence="1" key="2">
    <citation type="journal article" date="2015" name="Data Brief">
        <title>Shoot transcriptome of the giant reed, Arundo donax.</title>
        <authorList>
            <person name="Barrero R.A."/>
            <person name="Guerrero F.D."/>
            <person name="Moolhuijzen P."/>
            <person name="Goolsby J.A."/>
            <person name="Tidwell J."/>
            <person name="Bellgard S.E."/>
            <person name="Bellgard M.I."/>
        </authorList>
    </citation>
    <scope>NUCLEOTIDE SEQUENCE</scope>
    <source>
        <tissue evidence="1">Shoot tissue taken approximately 20 cm above the soil surface</tissue>
    </source>
</reference>
<proteinExistence type="predicted"/>